<dbReference type="RefSeq" id="WP_046420307.1">
    <property type="nucleotide sequence ID" value="NZ_LBDA02000012.1"/>
</dbReference>
<dbReference type="Proteomes" id="UP000034838">
    <property type="component" value="Unassembled WGS sequence"/>
</dbReference>
<keyword evidence="2" id="KW-1185">Reference proteome</keyword>
<dbReference type="AlphaFoldDB" id="A0A1J4Q7J7"/>
<dbReference type="EMBL" id="LBDA02000012">
    <property type="protein sequence ID" value="OIK28334.1"/>
    <property type="molecule type" value="Genomic_DNA"/>
</dbReference>
<comment type="caution">
    <text evidence="1">The sequence shown here is derived from an EMBL/GenBank/DDBJ whole genome shotgun (WGS) entry which is preliminary data.</text>
</comment>
<name>A0A1J4Q7J7_9ACTN</name>
<evidence type="ECO:0000313" key="1">
    <source>
        <dbReference type="EMBL" id="OIK28334.1"/>
    </source>
</evidence>
<sequence length="310" mass="32939">MSAGWVAAGVRAKALVGRCPGPAGSREIARGPTLDDALRSLASTPYARYTRTAVDLPGAQRAVAATVLWQLRVLAGWLPPGGARLLVPLAAGFEIANVVSRLLARDGLVSPAPEPYRLGALETAWRSLERHTGTPAGLRAALTASPWGDPGGDTPWAVVTGMRMAAARRTDAAVPDARRWARARAALLLARERFVHGRSLPEPAGRDAARLLGSRAPAAASYEEFRDRLPSSLRWVLAEAGEPEELWRAEVRWWHMVGTEGAALLREGRAGPGVVVGAVAVLSADAWRVRAALESAARGDRAREAFDALV</sequence>
<organism evidence="1 2">
    <name type="scientific">Streptomyces malaysiense</name>
    <dbReference type="NCBI Taxonomy" id="1428626"/>
    <lineage>
        <taxon>Bacteria</taxon>
        <taxon>Bacillati</taxon>
        <taxon>Actinomycetota</taxon>
        <taxon>Actinomycetes</taxon>
        <taxon>Kitasatosporales</taxon>
        <taxon>Streptomycetaceae</taxon>
        <taxon>Streptomyces</taxon>
    </lineage>
</organism>
<accession>A0A1J4Q7J7</accession>
<proteinExistence type="predicted"/>
<gene>
    <name evidence="1" type="ORF">VT52_006645</name>
</gene>
<dbReference type="OrthoDB" id="4930678at2"/>
<reference evidence="1" key="1">
    <citation type="submission" date="2016-10" db="EMBL/GenBank/DDBJ databases">
        <title>Genome sequence of Streptomyces malaysiense MUSC 136.</title>
        <authorList>
            <person name="Lee L.-H."/>
            <person name="Ser H.-L."/>
        </authorList>
    </citation>
    <scope>NUCLEOTIDE SEQUENCE [LARGE SCALE GENOMIC DNA]</scope>
    <source>
        <strain evidence="1">MUSC 136</strain>
    </source>
</reference>
<evidence type="ECO:0000313" key="2">
    <source>
        <dbReference type="Proteomes" id="UP000034838"/>
    </source>
</evidence>
<protein>
    <submittedName>
        <fullName evidence="1">Uncharacterized protein</fullName>
    </submittedName>
</protein>